<dbReference type="AlphaFoldDB" id="A0A7X1B9Q5"/>
<evidence type="ECO:0000259" key="16">
    <source>
        <dbReference type="PROSITE" id="PS50110"/>
    </source>
</evidence>
<proteinExistence type="predicted"/>
<dbReference type="FunFam" id="3.30.565.10:FF:000078">
    <property type="entry name" value="Two-component sensor histidine kinase"/>
    <property type="match status" value="1"/>
</dbReference>
<keyword evidence="7" id="KW-0547">Nucleotide-binding</keyword>
<dbReference type="CDD" id="cd16922">
    <property type="entry name" value="HATPase_EvgS-ArcB-TorS-like"/>
    <property type="match status" value="1"/>
</dbReference>
<dbReference type="PANTHER" id="PTHR45339:SF1">
    <property type="entry name" value="HYBRID SIGNAL TRANSDUCTION HISTIDINE KINASE J"/>
    <property type="match status" value="1"/>
</dbReference>
<dbReference type="EMBL" id="JACHVC010000013">
    <property type="protein sequence ID" value="MBC2608176.1"/>
    <property type="molecule type" value="Genomic_DNA"/>
</dbReference>
<dbReference type="SMART" id="SM00304">
    <property type="entry name" value="HAMP"/>
    <property type="match status" value="1"/>
</dbReference>
<keyword evidence="11" id="KW-0902">Two-component regulatory system</keyword>
<dbReference type="PROSITE" id="PS50109">
    <property type="entry name" value="HIS_KIN"/>
    <property type="match status" value="1"/>
</dbReference>
<keyword evidence="10 14" id="KW-1133">Transmembrane helix</keyword>
<dbReference type="InterPro" id="IPR003594">
    <property type="entry name" value="HATPase_dom"/>
</dbReference>
<keyword evidence="12 14" id="KW-0472">Membrane</keyword>
<dbReference type="SMART" id="SM00388">
    <property type="entry name" value="HisKA"/>
    <property type="match status" value="1"/>
</dbReference>
<keyword evidence="6 14" id="KW-0812">Transmembrane</keyword>
<dbReference type="SMART" id="SM00387">
    <property type="entry name" value="HATPase_c"/>
    <property type="match status" value="1"/>
</dbReference>
<keyword evidence="5" id="KW-0808">Transferase</keyword>
<feature type="domain" description="HAMP" evidence="17">
    <location>
        <begin position="188"/>
        <end position="241"/>
    </location>
</feature>
<dbReference type="InterPro" id="IPR005467">
    <property type="entry name" value="His_kinase_dom"/>
</dbReference>
<dbReference type="Pfam" id="PF17152">
    <property type="entry name" value="CHASE8"/>
    <property type="match status" value="1"/>
</dbReference>
<keyword evidence="8" id="KW-0418">Kinase</keyword>
<feature type="domain" description="Response regulatory" evidence="16">
    <location>
        <begin position="650"/>
        <end position="767"/>
    </location>
</feature>
<comment type="caution">
    <text evidence="18">The sequence shown here is derived from an EMBL/GenBank/DDBJ whole genome shotgun (WGS) entry which is preliminary data.</text>
</comment>
<dbReference type="InterPro" id="IPR001789">
    <property type="entry name" value="Sig_transdc_resp-reg_receiver"/>
</dbReference>
<evidence type="ECO:0000256" key="1">
    <source>
        <dbReference type="ARBA" id="ARBA00000085"/>
    </source>
</evidence>
<dbReference type="InterPro" id="IPR004358">
    <property type="entry name" value="Sig_transdc_His_kin-like_C"/>
</dbReference>
<accession>A0A7X1B9Q5</accession>
<evidence type="ECO:0000256" key="9">
    <source>
        <dbReference type="ARBA" id="ARBA00022840"/>
    </source>
</evidence>
<evidence type="ECO:0000256" key="4">
    <source>
        <dbReference type="ARBA" id="ARBA00022553"/>
    </source>
</evidence>
<dbReference type="Gene3D" id="1.10.287.130">
    <property type="match status" value="1"/>
</dbReference>
<dbReference type="Pfam" id="PF02518">
    <property type="entry name" value="HATPase_c"/>
    <property type="match status" value="1"/>
</dbReference>
<dbReference type="CDD" id="cd06225">
    <property type="entry name" value="HAMP"/>
    <property type="match status" value="1"/>
</dbReference>
<keyword evidence="19" id="KW-1185">Reference proteome</keyword>
<evidence type="ECO:0000256" key="5">
    <source>
        <dbReference type="ARBA" id="ARBA00022679"/>
    </source>
</evidence>
<evidence type="ECO:0000313" key="19">
    <source>
        <dbReference type="Proteomes" id="UP000526501"/>
    </source>
</evidence>
<dbReference type="Gene3D" id="3.30.565.10">
    <property type="entry name" value="Histidine kinase-like ATPase, C-terminal domain"/>
    <property type="match status" value="1"/>
</dbReference>
<gene>
    <name evidence="18" type="ORF">H5P27_19125</name>
</gene>
<evidence type="ECO:0000256" key="6">
    <source>
        <dbReference type="ARBA" id="ARBA00022692"/>
    </source>
</evidence>
<evidence type="ECO:0000256" key="10">
    <source>
        <dbReference type="ARBA" id="ARBA00022989"/>
    </source>
</evidence>
<dbReference type="SUPFAM" id="SSF55874">
    <property type="entry name" value="ATPase domain of HSP90 chaperone/DNA topoisomerase II/histidine kinase"/>
    <property type="match status" value="1"/>
</dbReference>
<dbReference type="SUPFAM" id="SSF52172">
    <property type="entry name" value="CheY-like"/>
    <property type="match status" value="1"/>
</dbReference>
<dbReference type="Pfam" id="PF00512">
    <property type="entry name" value="HisKA"/>
    <property type="match status" value="1"/>
</dbReference>
<comment type="subcellular location">
    <subcellularLocation>
        <location evidence="2">Membrane</location>
    </subcellularLocation>
</comment>
<dbReference type="InterPro" id="IPR036890">
    <property type="entry name" value="HATPase_C_sf"/>
</dbReference>
<name>A0A7X1B9Q5_9BACT</name>
<dbReference type="InterPro" id="IPR036097">
    <property type="entry name" value="HisK_dim/P_sf"/>
</dbReference>
<dbReference type="SUPFAM" id="SSF158472">
    <property type="entry name" value="HAMP domain-like"/>
    <property type="match status" value="1"/>
</dbReference>
<reference evidence="18 19" key="1">
    <citation type="submission" date="2020-07" db="EMBL/GenBank/DDBJ databases">
        <authorList>
            <person name="Feng X."/>
        </authorList>
    </citation>
    <scope>NUCLEOTIDE SEQUENCE [LARGE SCALE GENOMIC DNA]</scope>
    <source>
        <strain evidence="18 19">JCM23202</strain>
    </source>
</reference>
<feature type="domain" description="Histidine kinase" evidence="15">
    <location>
        <begin position="281"/>
        <end position="503"/>
    </location>
</feature>
<dbReference type="PANTHER" id="PTHR45339">
    <property type="entry name" value="HYBRID SIGNAL TRANSDUCTION HISTIDINE KINASE J"/>
    <property type="match status" value="1"/>
</dbReference>
<dbReference type="InterPro" id="IPR011006">
    <property type="entry name" value="CheY-like_superfamily"/>
</dbReference>
<dbReference type="SUPFAM" id="SSF47384">
    <property type="entry name" value="Homodimeric domain of signal transducing histidine kinase"/>
    <property type="match status" value="1"/>
</dbReference>
<dbReference type="PRINTS" id="PR00344">
    <property type="entry name" value="BCTRLSENSOR"/>
</dbReference>
<dbReference type="Pfam" id="PF00072">
    <property type="entry name" value="Response_reg"/>
    <property type="match status" value="1"/>
</dbReference>
<organism evidence="18 19">
    <name type="scientific">Pelagicoccus albus</name>
    <dbReference type="NCBI Taxonomy" id="415222"/>
    <lineage>
        <taxon>Bacteria</taxon>
        <taxon>Pseudomonadati</taxon>
        <taxon>Verrucomicrobiota</taxon>
        <taxon>Opitutia</taxon>
        <taxon>Puniceicoccales</taxon>
        <taxon>Pelagicoccaceae</taxon>
        <taxon>Pelagicoccus</taxon>
    </lineage>
</organism>
<evidence type="ECO:0000256" key="13">
    <source>
        <dbReference type="PROSITE-ProRule" id="PRU00169"/>
    </source>
</evidence>
<dbReference type="PROSITE" id="PS50885">
    <property type="entry name" value="HAMP"/>
    <property type="match status" value="1"/>
</dbReference>
<evidence type="ECO:0000256" key="11">
    <source>
        <dbReference type="ARBA" id="ARBA00023012"/>
    </source>
</evidence>
<feature type="modified residue" description="4-aspartylphosphate" evidence="13">
    <location>
        <position position="699"/>
    </location>
</feature>
<evidence type="ECO:0000256" key="3">
    <source>
        <dbReference type="ARBA" id="ARBA00012438"/>
    </source>
</evidence>
<feature type="transmembrane region" description="Helical" evidence="14">
    <location>
        <begin position="20"/>
        <end position="42"/>
    </location>
</feature>
<dbReference type="InterPro" id="IPR033417">
    <property type="entry name" value="CHASE8"/>
</dbReference>
<evidence type="ECO:0000256" key="7">
    <source>
        <dbReference type="ARBA" id="ARBA00022741"/>
    </source>
</evidence>
<comment type="catalytic activity">
    <reaction evidence="1">
        <text>ATP + protein L-histidine = ADP + protein N-phospho-L-histidine.</text>
        <dbReference type="EC" id="2.7.13.3"/>
    </reaction>
</comment>
<dbReference type="InterPro" id="IPR003660">
    <property type="entry name" value="HAMP_dom"/>
</dbReference>
<feature type="transmembrane region" description="Helical" evidence="14">
    <location>
        <begin position="165"/>
        <end position="186"/>
    </location>
</feature>
<dbReference type="Gene3D" id="3.40.50.2300">
    <property type="match status" value="1"/>
</dbReference>
<evidence type="ECO:0000256" key="8">
    <source>
        <dbReference type="ARBA" id="ARBA00022777"/>
    </source>
</evidence>
<protein>
    <recommendedName>
        <fullName evidence="3">histidine kinase</fullName>
        <ecNumber evidence="3">2.7.13.3</ecNumber>
    </recommendedName>
</protein>
<evidence type="ECO:0000256" key="2">
    <source>
        <dbReference type="ARBA" id="ARBA00004370"/>
    </source>
</evidence>
<dbReference type="FunFam" id="1.10.287.130:FF:000004">
    <property type="entry name" value="Ethylene receptor 1"/>
    <property type="match status" value="1"/>
</dbReference>
<dbReference type="Gene3D" id="6.10.340.10">
    <property type="match status" value="1"/>
</dbReference>
<sequence>MNWTPKKLLKPFLSLGVSKKILLATTVSSFITLSLFTVFEVYRVNSLFTEKKIEQIASIASILESYNEAPLGFGDPFAATDYLAQLDKEADITNAILYDTNSAVFAKYQREPSESTLPFPDFKGAKIGSDYILYAIEVELEGEMLGTLLVEADTSSIKKQLQQTITVAVLLLIAGTVIAFFIGLGIQKLITDPLKELETIAKKVYQDGDYTSRAVKRYSDEVGSLTDSFNFMMESVQTRDKEIQENNRDLELEVAARTIELRTAMEKAQAANKAKSEFLSTMSHELRTPMNAIVGMASLLMGKDLDEERQSYVKIIHSSSDTLLSLINDVLDYSKIESGNLDLEREPFGLLNCIEEAMDIVAAPRRDSAIEFMVTIDPKLPAVIEGDVTRLRQVLINLLGNAVKFTSEGHVWLEAKYCTPDEGVSKYVEIAVHDTGIGIPEDRKHRLFQTFSQVDSSMTRRFGGTGLGLAISQRLTKAMGGLIEVESKVGVGSTFRFSIPIITDESTPLSNYPSPNPNKIPFTVKLAIPSEHLKASVQEIFESWDATIVDDQQEADVAIIYTAHLSDPEEASVFVVEESNKLQPDSHKVLICHPRCRDSGNRFVGKTVFTAPIHISDLRSIVQNIVGQENEEVEKKNSKLGPVGAIKDAKILLAEDNKLNQKVFKLIMKREGYQIDIVNDGAEALAAILRKPYDLVFMDLQMPVMDGLEATRTIRSTGDKIAQPWIIGFTANVEADAAPAIRAAGMNDYLPKPVKDRDIRSALKKYIESRGT</sequence>
<keyword evidence="9" id="KW-0067">ATP-binding</keyword>
<dbReference type="GO" id="GO:0005524">
    <property type="term" value="F:ATP binding"/>
    <property type="evidence" value="ECO:0007669"/>
    <property type="project" value="UniProtKB-KW"/>
</dbReference>
<dbReference type="PROSITE" id="PS50110">
    <property type="entry name" value="RESPONSE_REGULATORY"/>
    <property type="match status" value="1"/>
</dbReference>
<dbReference type="Proteomes" id="UP000526501">
    <property type="component" value="Unassembled WGS sequence"/>
</dbReference>
<evidence type="ECO:0000256" key="12">
    <source>
        <dbReference type="ARBA" id="ARBA00023136"/>
    </source>
</evidence>
<dbReference type="InterPro" id="IPR003661">
    <property type="entry name" value="HisK_dim/P_dom"/>
</dbReference>
<evidence type="ECO:0000259" key="15">
    <source>
        <dbReference type="PROSITE" id="PS50109"/>
    </source>
</evidence>
<keyword evidence="4 13" id="KW-0597">Phosphoprotein</keyword>
<dbReference type="GO" id="GO:0016020">
    <property type="term" value="C:membrane"/>
    <property type="evidence" value="ECO:0007669"/>
    <property type="project" value="UniProtKB-SubCell"/>
</dbReference>
<dbReference type="GO" id="GO:0000155">
    <property type="term" value="F:phosphorelay sensor kinase activity"/>
    <property type="evidence" value="ECO:0007669"/>
    <property type="project" value="InterPro"/>
</dbReference>
<dbReference type="EC" id="2.7.13.3" evidence="3"/>
<dbReference type="RefSeq" id="WP_185662028.1">
    <property type="nucleotide sequence ID" value="NZ_CAWPOO010000013.1"/>
</dbReference>
<evidence type="ECO:0000259" key="17">
    <source>
        <dbReference type="PROSITE" id="PS50885"/>
    </source>
</evidence>
<evidence type="ECO:0000256" key="14">
    <source>
        <dbReference type="SAM" id="Phobius"/>
    </source>
</evidence>
<evidence type="ECO:0000313" key="18">
    <source>
        <dbReference type="EMBL" id="MBC2608176.1"/>
    </source>
</evidence>
<dbReference type="SMART" id="SM00448">
    <property type="entry name" value="REC"/>
    <property type="match status" value="1"/>
</dbReference>
<dbReference type="Pfam" id="PF00672">
    <property type="entry name" value="HAMP"/>
    <property type="match status" value="1"/>
</dbReference>
<dbReference type="CDD" id="cd17546">
    <property type="entry name" value="REC_hyHK_CKI1_RcsC-like"/>
    <property type="match status" value="1"/>
</dbReference>
<dbReference type="CDD" id="cd00082">
    <property type="entry name" value="HisKA"/>
    <property type="match status" value="1"/>
</dbReference>